<sequence length="306" mass="32230">MDEPFTRAYRAIEARDVPELAAVLARFPGLVTARGTNGNDLLGMAAAACDERLVRVLLDAGADVGHANAHGWTALHQAGYAGLPELARMLLDARARPDVSARGDGGTPLVVALFWGHTPTAELLAAHGVWPRNLRVAAGLGQLELAEDAGAHREFYRPHGGFPAWRPSDSAAEVLDEALSWAARNDQADAITELVARGARLDADVYRGTALTWAAAGGKLRAVRRLLDLGADPNARGTFGGPDHGEGVTALHLAAQHGHLPTITLLLERGADPGIRDTIHHGDAASWADFGGQEAAVALLRDRRGG</sequence>
<feature type="repeat" description="ANK" evidence="3">
    <location>
        <begin position="206"/>
        <end position="238"/>
    </location>
</feature>
<feature type="repeat" description="ANK" evidence="3">
    <location>
        <begin position="70"/>
        <end position="102"/>
    </location>
</feature>
<dbReference type="SMART" id="SM00248">
    <property type="entry name" value="ANK"/>
    <property type="match status" value="6"/>
</dbReference>
<reference evidence="4 5" key="1">
    <citation type="submission" date="2016-04" db="EMBL/GenBank/DDBJ databases">
        <title>Complete genome sequence and analysis of deep-sea sediment isolate, Amycolatopsis sp. WP1.</title>
        <authorList>
            <person name="Wang H."/>
            <person name="Chen S."/>
            <person name="Wu Q."/>
        </authorList>
    </citation>
    <scope>NUCLEOTIDE SEQUENCE [LARGE SCALE GENOMIC DNA]</scope>
    <source>
        <strain evidence="4 5">WP1</strain>
    </source>
</reference>
<feature type="repeat" description="ANK" evidence="3">
    <location>
        <begin position="246"/>
        <end position="278"/>
    </location>
</feature>
<dbReference type="PANTHER" id="PTHR24171">
    <property type="entry name" value="ANKYRIN REPEAT DOMAIN-CONTAINING PROTEIN 39-RELATED"/>
    <property type="match status" value="1"/>
</dbReference>
<dbReference type="EMBL" id="CP015163">
    <property type="protein sequence ID" value="AXB48652.1"/>
    <property type="molecule type" value="Genomic_DNA"/>
</dbReference>
<dbReference type="InterPro" id="IPR036770">
    <property type="entry name" value="Ankyrin_rpt-contain_sf"/>
</dbReference>
<dbReference type="SUPFAM" id="SSF48403">
    <property type="entry name" value="Ankyrin repeat"/>
    <property type="match status" value="1"/>
</dbReference>
<evidence type="ECO:0000313" key="5">
    <source>
        <dbReference type="Proteomes" id="UP000250434"/>
    </source>
</evidence>
<accession>A0A344LKS8</accession>
<keyword evidence="5" id="KW-1185">Reference proteome</keyword>
<organism evidence="4 5">
    <name type="scientific">Amycolatopsis albispora</name>
    <dbReference type="NCBI Taxonomy" id="1804986"/>
    <lineage>
        <taxon>Bacteria</taxon>
        <taxon>Bacillati</taxon>
        <taxon>Actinomycetota</taxon>
        <taxon>Actinomycetes</taxon>
        <taxon>Pseudonocardiales</taxon>
        <taxon>Pseudonocardiaceae</taxon>
        <taxon>Amycolatopsis</taxon>
    </lineage>
</organism>
<gene>
    <name evidence="4" type="ORF">A4R43_19980</name>
</gene>
<evidence type="ECO:0000256" key="2">
    <source>
        <dbReference type="ARBA" id="ARBA00023043"/>
    </source>
</evidence>
<dbReference type="KEGG" id="aab:A4R43_19980"/>
<evidence type="ECO:0000256" key="1">
    <source>
        <dbReference type="ARBA" id="ARBA00022737"/>
    </source>
</evidence>
<dbReference type="PROSITE" id="PS50088">
    <property type="entry name" value="ANK_REPEAT"/>
    <property type="match status" value="4"/>
</dbReference>
<dbReference type="Gene3D" id="1.25.40.20">
    <property type="entry name" value="Ankyrin repeat-containing domain"/>
    <property type="match status" value="2"/>
</dbReference>
<dbReference type="Pfam" id="PF12796">
    <property type="entry name" value="Ank_2"/>
    <property type="match status" value="2"/>
</dbReference>
<dbReference type="InterPro" id="IPR002110">
    <property type="entry name" value="Ankyrin_rpt"/>
</dbReference>
<evidence type="ECO:0000313" key="4">
    <source>
        <dbReference type="EMBL" id="AXB48652.1"/>
    </source>
</evidence>
<dbReference type="PROSITE" id="PS50297">
    <property type="entry name" value="ANK_REP_REGION"/>
    <property type="match status" value="1"/>
</dbReference>
<proteinExistence type="predicted"/>
<dbReference type="AlphaFoldDB" id="A0A344LKS8"/>
<evidence type="ECO:0000256" key="3">
    <source>
        <dbReference type="PROSITE-ProRule" id="PRU00023"/>
    </source>
</evidence>
<keyword evidence="1" id="KW-0677">Repeat</keyword>
<feature type="repeat" description="ANK" evidence="3">
    <location>
        <begin position="37"/>
        <end position="69"/>
    </location>
</feature>
<dbReference type="Proteomes" id="UP000250434">
    <property type="component" value="Chromosome"/>
</dbReference>
<name>A0A344LKS8_9PSEU</name>
<protein>
    <submittedName>
        <fullName evidence="4">Ankryin</fullName>
    </submittedName>
</protein>
<keyword evidence="2 3" id="KW-0040">ANK repeat</keyword>